<dbReference type="InterPro" id="IPR047262">
    <property type="entry name" value="PRX-like1"/>
</dbReference>
<dbReference type="GO" id="GO:0016209">
    <property type="term" value="F:antioxidant activity"/>
    <property type="evidence" value="ECO:0007669"/>
    <property type="project" value="InterPro"/>
</dbReference>
<dbReference type="CDD" id="cd02969">
    <property type="entry name" value="PRX_like1"/>
    <property type="match status" value="1"/>
</dbReference>
<keyword evidence="8" id="KW-1185">Reference proteome</keyword>
<dbReference type="GO" id="GO:0020037">
    <property type="term" value="F:heme binding"/>
    <property type="evidence" value="ECO:0007669"/>
    <property type="project" value="InterPro"/>
</dbReference>
<dbReference type="GO" id="GO:0005507">
    <property type="term" value="F:copper ion binding"/>
    <property type="evidence" value="ECO:0007669"/>
    <property type="project" value="InterPro"/>
</dbReference>
<feature type="domain" description="Thioredoxin" evidence="6">
    <location>
        <begin position="30"/>
        <end position="182"/>
    </location>
</feature>
<organism evidence="7 8">
    <name type="scientific">Allorhodopirellula heiligendammensis</name>
    <dbReference type="NCBI Taxonomy" id="2714739"/>
    <lineage>
        <taxon>Bacteria</taxon>
        <taxon>Pseudomonadati</taxon>
        <taxon>Planctomycetota</taxon>
        <taxon>Planctomycetia</taxon>
        <taxon>Pirellulales</taxon>
        <taxon>Pirellulaceae</taxon>
        <taxon>Allorhodopirellula</taxon>
    </lineage>
</organism>
<evidence type="ECO:0000259" key="5">
    <source>
        <dbReference type="PROSITE" id="PS51007"/>
    </source>
</evidence>
<evidence type="ECO:0000313" key="7">
    <source>
        <dbReference type="EMBL" id="TWU18450.1"/>
    </source>
</evidence>
<evidence type="ECO:0000256" key="3">
    <source>
        <dbReference type="ARBA" id="ARBA00023157"/>
    </source>
</evidence>
<keyword evidence="2 4" id="KW-0408">Iron</keyword>
<evidence type="ECO:0000256" key="4">
    <source>
        <dbReference type="PROSITE-ProRule" id="PRU00433"/>
    </source>
</evidence>
<reference evidence="7 8" key="1">
    <citation type="journal article" date="2020" name="Antonie Van Leeuwenhoek">
        <title>Rhodopirellula heiligendammensis sp. nov., Rhodopirellula pilleata sp. nov., and Rhodopirellula solitaria sp. nov. isolated from natural or artificial marine surfaces in Northern Germany and California, USA, and emended description of the genus Rhodopirellula.</title>
        <authorList>
            <person name="Kallscheuer N."/>
            <person name="Wiegand S."/>
            <person name="Jogler M."/>
            <person name="Boedeker C."/>
            <person name="Peeters S.H."/>
            <person name="Rast P."/>
            <person name="Heuer A."/>
            <person name="Jetten M.S.M."/>
            <person name="Rohde M."/>
            <person name="Jogler C."/>
        </authorList>
    </citation>
    <scope>NUCLEOTIDE SEQUENCE [LARGE SCALE GENOMIC DNA]</scope>
    <source>
        <strain evidence="7 8">Poly21</strain>
    </source>
</reference>
<dbReference type="PROSITE" id="PS51007">
    <property type="entry name" value="CYTC"/>
    <property type="match status" value="1"/>
</dbReference>
<dbReference type="GO" id="GO:0009055">
    <property type="term" value="F:electron transfer activity"/>
    <property type="evidence" value="ECO:0007669"/>
    <property type="project" value="InterPro"/>
</dbReference>
<evidence type="ECO:0000256" key="2">
    <source>
        <dbReference type="ARBA" id="ARBA00023004"/>
    </source>
</evidence>
<dbReference type="Proteomes" id="UP000319908">
    <property type="component" value="Unassembled WGS sequence"/>
</dbReference>
<keyword evidence="4" id="KW-0349">Heme</keyword>
<evidence type="ECO:0000259" key="6">
    <source>
        <dbReference type="PROSITE" id="PS51352"/>
    </source>
</evidence>
<feature type="domain" description="Cytochrome c" evidence="5">
    <location>
        <begin position="203"/>
        <end position="294"/>
    </location>
</feature>
<dbReference type="PROSITE" id="PS51352">
    <property type="entry name" value="THIOREDOXIN_2"/>
    <property type="match status" value="1"/>
</dbReference>
<dbReference type="InterPro" id="IPR036249">
    <property type="entry name" value="Thioredoxin-like_sf"/>
</dbReference>
<dbReference type="InterPro" id="IPR008977">
    <property type="entry name" value="PHM/PNGase_F_dom_sf"/>
</dbReference>
<dbReference type="GO" id="GO:0016715">
    <property type="term" value="F:oxidoreductase activity, acting on paired donors, with incorporation or reduction of molecular oxygen, reduced ascorbate as one donor, and incorporation of one atom of oxygen"/>
    <property type="evidence" value="ECO:0007669"/>
    <property type="project" value="InterPro"/>
</dbReference>
<dbReference type="RefSeq" id="WP_146405500.1">
    <property type="nucleotide sequence ID" value="NZ_SJPU01000001.1"/>
</dbReference>
<name>A0A5C6C1N7_9BACT</name>
<dbReference type="InterPro" id="IPR000866">
    <property type="entry name" value="AhpC/TSA"/>
</dbReference>
<dbReference type="SUPFAM" id="SSF52833">
    <property type="entry name" value="Thioredoxin-like"/>
    <property type="match status" value="1"/>
</dbReference>
<dbReference type="Gene3D" id="2.60.120.230">
    <property type="match status" value="1"/>
</dbReference>
<dbReference type="PANTHER" id="PTHR43640">
    <property type="entry name" value="OS07G0260300 PROTEIN"/>
    <property type="match status" value="1"/>
</dbReference>
<dbReference type="EMBL" id="SJPU01000001">
    <property type="protein sequence ID" value="TWU18450.1"/>
    <property type="molecule type" value="Genomic_DNA"/>
</dbReference>
<dbReference type="InterPro" id="IPR036939">
    <property type="entry name" value="Cu2_ascorb_mOase_N_sf"/>
</dbReference>
<dbReference type="InterPro" id="IPR014784">
    <property type="entry name" value="Cu2_ascorb_mOase-like_C"/>
</dbReference>
<comment type="caution">
    <text evidence="7">The sequence shown here is derived from an EMBL/GenBank/DDBJ whole genome shotgun (WGS) entry which is preliminary data.</text>
</comment>
<dbReference type="OrthoDB" id="9788721at2"/>
<dbReference type="PANTHER" id="PTHR43640:SF1">
    <property type="entry name" value="THIOREDOXIN-DEPENDENT PEROXIREDOXIN"/>
    <property type="match status" value="1"/>
</dbReference>
<protein>
    <submittedName>
        <fullName evidence="7">Thiol-disulfide oxidoreductase ResA</fullName>
    </submittedName>
</protein>
<dbReference type="InterPro" id="IPR009056">
    <property type="entry name" value="Cyt_c-like_dom"/>
</dbReference>
<gene>
    <name evidence="7" type="primary">resA_4</name>
    <name evidence="7" type="ORF">Poly21_06130</name>
</gene>
<evidence type="ECO:0000313" key="8">
    <source>
        <dbReference type="Proteomes" id="UP000319908"/>
    </source>
</evidence>
<dbReference type="Gene3D" id="2.60.120.310">
    <property type="entry name" value="Copper type II, ascorbate-dependent monooxygenase, N-terminal domain"/>
    <property type="match status" value="1"/>
</dbReference>
<dbReference type="PROSITE" id="PS51257">
    <property type="entry name" value="PROKAR_LIPOPROTEIN"/>
    <property type="match status" value="1"/>
</dbReference>
<dbReference type="AlphaFoldDB" id="A0A5C6C1N7"/>
<sequence>MWKTGLVAAAWFVLSCPNCRSADAKNDAPSHLGQHVESFTLDNCYGKAVSLDDFESAHAIAIVYLGTECPLAKLYGPRLSDIQRKYADRGVQIIGINSNKQDSLTEMAAYVHRHEIGFPMLKDPGNRVADAMGAQRTPEVFLLDRDRIVQYHGRIDDQYGVGYAKERDAKPELTLAIDALLGGELIQTPETEAVGCYIGRAQEVEPTGNVTFNKDIAPIFNNRCVNCHRDGEIAPFTLTSYDDVLGWEDTILEVIADNRMPPWYADPQHGTFANDARLSETERDLIETWIDNGMPQGDPRDLPAAPEFAVGWQMPQPDEVFPMRDKPFAVPAEGIVDYQHYVVDPGWKEDKYIVAAEARPDKRGVVHHILVYVIPPGANKRDFRQVVAGYAPGLPPLELTDGVALEVKAGSKLLFEMHYTPNGSPTDDRSYLGVKFTDKANVRKRLRGRLAVDQKFKIPPGVSDHEVKAAYVARQDENLISLTPHMHLRGKSFRYDATFPDGRQQTLLSVPNYDFNWQLKYVLKEPLTLPKGTLVQCTAVFDNSEGNMTNPDPSKTVTWGDQSFEEMMIGFMDTVPVTDEF</sequence>
<dbReference type="InterPro" id="IPR013766">
    <property type="entry name" value="Thioredoxin_domain"/>
</dbReference>
<keyword evidence="3" id="KW-1015">Disulfide bond</keyword>
<dbReference type="SUPFAM" id="SSF49742">
    <property type="entry name" value="PHM/PNGase F"/>
    <property type="match status" value="2"/>
</dbReference>
<accession>A0A5C6C1N7</accession>
<proteinExistence type="predicted"/>
<evidence type="ECO:0000256" key="1">
    <source>
        <dbReference type="ARBA" id="ARBA00022723"/>
    </source>
</evidence>
<dbReference type="Pfam" id="PF00578">
    <property type="entry name" value="AhpC-TSA"/>
    <property type="match status" value="1"/>
</dbReference>
<keyword evidence="1 4" id="KW-0479">Metal-binding</keyword>
<dbReference type="Gene3D" id="3.40.30.10">
    <property type="entry name" value="Glutaredoxin"/>
    <property type="match status" value="1"/>
</dbReference>